<feature type="domain" description="2Fe-2S ferredoxin-type" evidence="4">
    <location>
        <begin position="7"/>
        <end position="100"/>
    </location>
</feature>
<dbReference type="PRINTS" id="PR00410">
    <property type="entry name" value="PHEHYDRXLASE"/>
</dbReference>
<dbReference type="Pfam" id="PF00970">
    <property type="entry name" value="FAD_binding_6"/>
    <property type="match status" value="1"/>
</dbReference>
<dbReference type="KEGG" id="satk:SA2016_0098"/>
<dbReference type="InterPro" id="IPR001709">
    <property type="entry name" value="Flavoprot_Pyr_Nucl_cyt_Rdtase"/>
</dbReference>
<dbReference type="Gene3D" id="2.40.30.10">
    <property type="entry name" value="Translation factors"/>
    <property type="match status" value="1"/>
</dbReference>
<dbReference type="Gene3D" id="3.40.50.80">
    <property type="entry name" value="Nucleotide-binding domain of ferredoxin-NADP reductase (FNR) module"/>
    <property type="match status" value="1"/>
</dbReference>
<reference evidence="6 7" key="1">
    <citation type="submission" date="2016-02" db="EMBL/GenBank/DDBJ databases">
        <title>Complete genome of Sinomonas atrocyanea KCTC 3377.</title>
        <authorList>
            <person name="Kim K.M."/>
        </authorList>
    </citation>
    <scope>NUCLEOTIDE SEQUENCE [LARGE SCALE GENOMIC DNA]</scope>
    <source>
        <strain evidence="6 7">KCTC 3377</strain>
    </source>
</reference>
<dbReference type="InterPro" id="IPR039261">
    <property type="entry name" value="FNR_nucleotide-bd"/>
</dbReference>
<dbReference type="InterPro" id="IPR047683">
    <property type="entry name" value="BenC-like_FAD_NAD-bd"/>
</dbReference>
<dbReference type="PATRIC" id="fig|37927.3.peg.102"/>
<dbReference type="EMBL" id="CP014518">
    <property type="protein sequence ID" value="AMM30803.1"/>
    <property type="molecule type" value="Genomic_DNA"/>
</dbReference>
<keyword evidence="6" id="KW-0223">Dioxygenase</keyword>
<sequence length="356" mass="37936">MTANTGHSVALSFEDGVTRFISVTPGQTVADASYRARINIPLDCRDGACGTCKAFCESGSYDGGDYIEEALTEDEADAGYCLPCQMTPESDLVLRISGTAEMAKSGVGRFTATIEQLHWYADNTAGLTLSVEDREQLAYLPGQYMNVLVPGTDQQRSYSFSSGPDAEQLTFLIRTAPDGAMTTYLKERAAVGDTLVLEGPKGSFFLREVKRPVLMLAGGTGIAPQLAMLEKIAQAAAGGAVPAHPIHLAYGATWDKDLIEVEALERYAAAIPGFTFSTIVADAESQHPRKGYVTQHLLPEHLNDGDVDVYLCGPPAMVDAVRRYFAGEGIEPANFYYERFAVGAVPAPALAGAGAA</sequence>
<keyword evidence="6" id="KW-0560">Oxidoreductase</keyword>
<dbReference type="InterPro" id="IPR006058">
    <property type="entry name" value="2Fe2S_fd_BS"/>
</dbReference>
<dbReference type="PROSITE" id="PS51085">
    <property type="entry name" value="2FE2S_FER_2"/>
    <property type="match status" value="1"/>
</dbReference>
<organism evidence="6 7">
    <name type="scientific">Sinomonas atrocyanea</name>
    <dbReference type="NCBI Taxonomy" id="37927"/>
    <lineage>
        <taxon>Bacteria</taxon>
        <taxon>Bacillati</taxon>
        <taxon>Actinomycetota</taxon>
        <taxon>Actinomycetes</taxon>
        <taxon>Micrococcales</taxon>
        <taxon>Micrococcaceae</taxon>
        <taxon>Sinomonas</taxon>
    </lineage>
</organism>
<keyword evidence="2" id="KW-0001">2Fe-2S</keyword>
<dbReference type="RefSeq" id="WP_066494236.1">
    <property type="nucleotide sequence ID" value="NZ_BJMO01000013.1"/>
</dbReference>
<dbReference type="InterPro" id="IPR001041">
    <property type="entry name" value="2Fe-2S_ferredoxin-type"/>
</dbReference>
<proteinExistence type="predicted"/>
<dbReference type="PROSITE" id="PS00197">
    <property type="entry name" value="2FE2S_FER_1"/>
    <property type="match status" value="1"/>
</dbReference>
<evidence type="ECO:0000259" key="5">
    <source>
        <dbReference type="PROSITE" id="PS51384"/>
    </source>
</evidence>
<evidence type="ECO:0000259" key="4">
    <source>
        <dbReference type="PROSITE" id="PS51085"/>
    </source>
</evidence>
<dbReference type="InterPro" id="IPR017927">
    <property type="entry name" value="FAD-bd_FR_type"/>
</dbReference>
<keyword evidence="3" id="KW-0411">Iron-sulfur</keyword>
<evidence type="ECO:0000256" key="3">
    <source>
        <dbReference type="ARBA" id="ARBA00023014"/>
    </source>
</evidence>
<dbReference type="Pfam" id="PF00111">
    <property type="entry name" value="Fer2"/>
    <property type="match status" value="1"/>
</dbReference>
<dbReference type="PRINTS" id="PR00371">
    <property type="entry name" value="FPNCR"/>
</dbReference>
<dbReference type="SUPFAM" id="SSF54292">
    <property type="entry name" value="2Fe-2S ferredoxin-like"/>
    <property type="match status" value="1"/>
</dbReference>
<dbReference type="Pfam" id="PF00175">
    <property type="entry name" value="NAD_binding_1"/>
    <property type="match status" value="1"/>
</dbReference>
<dbReference type="GO" id="GO:0051213">
    <property type="term" value="F:dioxygenase activity"/>
    <property type="evidence" value="ECO:0007669"/>
    <property type="project" value="UniProtKB-KW"/>
</dbReference>
<dbReference type="NCBIfam" id="NF040810">
    <property type="entry name" value="BenC"/>
    <property type="match status" value="1"/>
</dbReference>
<dbReference type="Gene3D" id="3.10.20.30">
    <property type="match status" value="1"/>
</dbReference>
<keyword evidence="2" id="KW-0408">Iron</keyword>
<dbReference type="STRING" id="37927.SA2016_0098"/>
<evidence type="ECO:0000313" key="6">
    <source>
        <dbReference type="EMBL" id="AMM30803.1"/>
    </source>
</evidence>
<dbReference type="PANTHER" id="PTHR47354:SF5">
    <property type="entry name" value="PROTEIN RFBI"/>
    <property type="match status" value="1"/>
</dbReference>
<dbReference type="OrthoDB" id="9796486at2"/>
<keyword evidence="7" id="KW-1185">Reference proteome</keyword>
<dbReference type="InterPro" id="IPR017938">
    <property type="entry name" value="Riboflavin_synthase-like_b-brl"/>
</dbReference>
<dbReference type="AlphaFoldDB" id="A0A126ZUN9"/>
<dbReference type="SUPFAM" id="SSF63380">
    <property type="entry name" value="Riboflavin synthase domain-like"/>
    <property type="match status" value="1"/>
</dbReference>
<dbReference type="InterPro" id="IPR008333">
    <property type="entry name" value="Cbr1-like_FAD-bd_dom"/>
</dbReference>
<dbReference type="InterPro" id="IPR036010">
    <property type="entry name" value="2Fe-2S_ferredoxin-like_sf"/>
</dbReference>
<evidence type="ECO:0000256" key="2">
    <source>
        <dbReference type="ARBA" id="ARBA00022714"/>
    </source>
</evidence>
<dbReference type="PROSITE" id="PS51384">
    <property type="entry name" value="FAD_FR"/>
    <property type="match status" value="1"/>
</dbReference>
<accession>A0A126ZUN9</accession>
<protein>
    <submittedName>
        <fullName evidence="6">Benzoate 1,2-dioxygenase electron transfer component</fullName>
    </submittedName>
</protein>
<dbReference type="InterPro" id="IPR050415">
    <property type="entry name" value="MRET"/>
</dbReference>
<dbReference type="SUPFAM" id="SSF52343">
    <property type="entry name" value="Ferredoxin reductase-like, C-terminal NADP-linked domain"/>
    <property type="match status" value="1"/>
</dbReference>
<name>A0A126ZUN9_9MICC</name>
<dbReference type="CDD" id="cd06209">
    <property type="entry name" value="BenDO_FAD_NAD"/>
    <property type="match status" value="1"/>
</dbReference>
<dbReference type="Proteomes" id="UP000070134">
    <property type="component" value="Chromosome"/>
</dbReference>
<dbReference type="GO" id="GO:0051537">
    <property type="term" value="F:2 iron, 2 sulfur cluster binding"/>
    <property type="evidence" value="ECO:0007669"/>
    <property type="project" value="UniProtKB-KW"/>
</dbReference>
<dbReference type="CDD" id="cd00207">
    <property type="entry name" value="fer2"/>
    <property type="match status" value="1"/>
</dbReference>
<dbReference type="InterPro" id="IPR012675">
    <property type="entry name" value="Beta-grasp_dom_sf"/>
</dbReference>
<gene>
    <name evidence="6" type="ORF">SA2016_0098</name>
</gene>
<dbReference type="InterPro" id="IPR001433">
    <property type="entry name" value="OxRdtase_FAD/NAD-bd"/>
</dbReference>
<evidence type="ECO:0000256" key="1">
    <source>
        <dbReference type="ARBA" id="ARBA00001974"/>
    </source>
</evidence>
<dbReference type="PANTHER" id="PTHR47354">
    <property type="entry name" value="NADH OXIDOREDUCTASE HCR"/>
    <property type="match status" value="1"/>
</dbReference>
<comment type="cofactor">
    <cofactor evidence="1">
        <name>FAD</name>
        <dbReference type="ChEBI" id="CHEBI:57692"/>
    </cofactor>
</comment>
<evidence type="ECO:0000313" key="7">
    <source>
        <dbReference type="Proteomes" id="UP000070134"/>
    </source>
</evidence>
<feature type="domain" description="FAD-binding FR-type" evidence="5">
    <location>
        <begin position="107"/>
        <end position="207"/>
    </location>
</feature>
<keyword evidence="2" id="KW-0479">Metal-binding</keyword>